<dbReference type="STRING" id="55952.BU52_29850"/>
<feature type="region of interest" description="Disordered" evidence="1">
    <location>
        <begin position="135"/>
        <end position="157"/>
    </location>
</feature>
<dbReference type="CDD" id="cd00161">
    <property type="entry name" value="beta-trefoil_Ricin-like"/>
    <property type="match status" value="1"/>
</dbReference>
<accession>A0A081XJ42</accession>
<dbReference type="PROSITE" id="PS50231">
    <property type="entry name" value="RICIN_B_LECTIN"/>
    <property type="match status" value="1"/>
</dbReference>
<feature type="compositionally biased region" description="Basic and acidic residues" evidence="1">
    <location>
        <begin position="225"/>
        <end position="245"/>
    </location>
</feature>
<feature type="compositionally biased region" description="Low complexity" evidence="1">
    <location>
        <begin position="135"/>
        <end position="155"/>
    </location>
</feature>
<protein>
    <recommendedName>
        <fullName evidence="2">Ricin B lectin domain-containing protein</fullName>
    </recommendedName>
</protein>
<feature type="compositionally biased region" description="Low complexity" evidence="1">
    <location>
        <begin position="257"/>
        <end position="266"/>
    </location>
</feature>
<feature type="domain" description="Ricin B lectin" evidence="2">
    <location>
        <begin position="292"/>
        <end position="442"/>
    </location>
</feature>
<dbReference type="SMART" id="SM00458">
    <property type="entry name" value="RICIN"/>
    <property type="match status" value="1"/>
</dbReference>
<dbReference type="EMBL" id="JFCB01000039">
    <property type="protein sequence ID" value="KES03565.1"/>
    <property type="molecule type" value="Genomic_DNA"/>
</dbReference>
<evidence type="ECO:0000259" key="2">
    <source>
        <dbReference type="SMART" id="SM00458"/>
    </source>
</evidence>
<dbReference type="InterPro" id="IPR035992">
    <property type="entry name" value="Ricin_B-like_lectins"/>
</dbReference>
<dbReference type="Pfam" id="PF00652">
    <property type="entry name" value="Ricin_B_lectin"/>
    <property type="match status" value="1"/>
</dbReference>
<dbReference type="Proteomes" id="UP000028341">
    <property type="component" value="Unassembled WGS sequence"/>
</dbReference>
<dbReference type="Gene3D" id="2.80.10.50">
    <property type="match status" value="1"/>
</dbReference>
<sequence>MPDQQRAVSKSATQGEESGVATNASTGATRSTGNARDTAITISGDGTAPDGTSSTATTAGDTGTAGRTATVSGTDPAAPAESTNAATSQTSQAAGTPATAAGGTTGGTTAASARAASAPRARWSARALFAVSSDGHAGGATATAPASSDDSADAGVPGRPKKPVLAAAAMAGAVLIAVPLLVLVTSGEDDSDKVASTGSADTLLGSGDEPPGAFVAATPTAGKTDAAKKNAPDKDGVKEQGDKEAPAPPVPGKEATTKAPSTASPTLGSASTVREKDAVIRKAPSNVPAVLTKVLLKNNTNSTCVDIPGAGSGAPDGRIVQSTCNSHPSDNQLWNVEQRYADAGPGGAPLFQIRNVVDSMCLDLPGYQGAGSGTKVTEYPCNGTTADNQLWWFDKQPDGKFWLRNYASNNQCLDSYDANNSVRNLFIWPCAQESRNNHEWFTTLH</sequence>
<feature type="compositionally biased region" description="Polar residues" evidence="1">
    <location>
        <begin position="1"/>
        <end position="35"/>
    </location>
</feature>
<feature type="compositionally biased region" description="Low complexity" evidence="1">
    <location>
        <begin position="85"/>
        <end position="119"/>
    </location>
</feature>
<feature type="region of interest" description="Disordered" evidence="1">
    <location>
        <begin position="189"/>
        <end position="275"/>
    </location>
</feature>
<evidence type="ECO:0000256" key="1">
    <source>
        <dbReference type="SAM" id="MobiDB-lite"/>
    </source>
</evidence>
<reference evidence="3 4" key="1">
    <citation type="submission" date="2014-02" db="EMBL/GenBank/DDBJ databases">
        <title>The genome announcement of Streptomyces toyocaensis NRRL15009.</title>
        <authorList>
            <person name="Hong H.-J."/>
            <person name="Kwun M.J."/>
        </authorList>
    </citation>
    <scope>NUCLEOTIDE SEQUENCE [LARGE SCALE GENOMIC DNA]</scope>
    <source>
        <strain evidence="3 4">NRRL 15009</strain>
    </source>
</reference>
<keyword evidence="4" id="KW-1185">Reference proteome</keyword>
<proteinExistence type="predicted"/>
<dbReference type="AlphaFoldDB" id="A0A081XJ42"/>
<feature type="compositionally biased region" description="Low complexity" evidence="1">
    <location>
        <begin position="46"/>
        <end position="70"/>
    </location>
</feature>
<gene>
    <name evidence="3" type="ORF">BU52_29850</name>
</gene>
<organism evidence="3 4">
    <name type="scientific">Streptomyces toyocaensis</name>
    <dbReference type="NCBI Taxonomy" id="55952"/>
    <lineage>
        <taxon>Bacteria</taxon>
        <taxon>Bacillati</taxon>
        <taxon>Actinomycetota</taxon>
        <taxon>Actinomycetes</taxon>
        <taxon>Kitasatosporales</taxon>
        <taxon>Streptomycetaceae</taxon>
        <taxon>Streptomyces</taxon>
    </lineage>
</organism>
<feature type="region of interest" description="Disordered" evidence="1">
    <location>
        <begin position="1"/>
        <end position="119"/>
    </location>
</feature>
<evidence type="ECO:0000313" key="3">
    <source>
        <dbReference type="EMBL" id="KES03565.1"/>
    </source>
</evidence>
<dbReference type="eggNOG" id="COG1470">
    <property type="taxonomic scope" value="Bacteria"/>
</dbReference>
<dbReference type="SUPFAM" id="SSF50370">
    <property type="entry name" value="Ricin B-like lectins"/>
    <property type="match status" value="1"/>
</dbReference>
<name>A0A081XJ42_STRTO</name>
<dbReference type="InterPro" id="IPR000772">
    <property type="entry name" value="Ricin_B_lectin"/>
</dbReference>
<evidence type="ECO:0000313" key="4">
    <source>
        <dbReference type="Proteomes" id="UP000028341"/>
    </source>
</evidence>
<comment type="caution">
    <text evidence="3">The sequence shown here is derived from an EMBL/GenBank/DDBJ whole genome shotgun (WGS) entry which is preliminary data.</text>
</comment>